<keyword evidence="2" id="KW-1185">Reference proteome</keyword>
<comment type="caution">
    <text evidence="1">The sequence shown here is derived from an EMBL/GenBank/DDBJ whole genome shotgun (WGS) entry which is preliminary data.</text>
</comment>
<sequence>MWISAAGRQGSGYCAVPRSTREEVFCPLVMAGSVWRDPCQGMGVRRRLSASTRLIHPRARY</sequence>
<evidence type="ECO:0000313" key="2">
    <source>
        <dbReference type="Proteomes" id="UP000324222"/>
    </source>
</evidence>
<dbReference type="EMBL" id="VSRR010004860">
    <property type="protein sequence ID" value="MPC40925.1"/>
    <property type="molecule type" value="Genomic_DNA"/>
</dbReference>
<accession>A0A5B7F5U0</accession>
<protein>
    <submittedName>
        <fullName evidence="1">Uncharacterized protein</fullName>
    </submittedName>
</protein>
<gene>
    <name evidence="1" type="ORF">E2C01_034500</name>
</gene>
<name>A0A5B7F5U0_PORTR</name>
<organism evidence="1 2">
    <name type="scientific">Portunus trituberculatus</name>
    <name type="common">Swimming crab</name>
    <name type="synonym">Neptunus trituberculatus</name>
    <dbReference type="NCBI Taxonomy" id="210409"/>
    <lineage>
        <taxon>Eukaryota</taxon>
        <taxon>Metazoa</taxon>
        <taxon>Ecdysozoa</taxon>
        <taxon>Arthropoda</taxon>
        <taxon>Crustacea</taxon>
        <taxon>Multicrustacea</taxon>
        <taxon>Malacostraca</taxon>
        <taxon>Eumalacostraca</taxon>
        <taxon>Eucarida</taxon>
        <taxon>Decapoda</taxon>
        <taxon>Pleocyemata</taxon>
        <taxon>Brachyura</taxon>
        <taxon>Eubrachyura</taxon>
        <taxon>Portunoidea</taxon>
        <taxon>Portunidae</taxon>
        <taxon>Portuninae</taxon>
        <taxon>Portunus</taxon>
    </lineage>
</organism>
<dbReference type="Proteomes" id="UP000324222">
    <property type="component" value="Unassembled WGS sequence"/>
</dbReference>
<evidence type="ECO:0000313" key="1">
    <source>
        <dbReference type="EMBL" id="MPC40925.1"/>
    </source>
</evidence>
<reference evidence="1 2" key="1">
    <citation type="submission" date="2019-05" db="EMBL/GenBank/DDBJ databases">
        <title>Another draft genome of Portunus trituberculatus and its Hox gene families provides insights of decapod evolution.</title>
        <authorList>
            <person name="Jeong J.-H."/>
            <person name="Song I."/>
            <person name="Kim S."/>
            <person name="Choi T."/>
            <person name="Kim D."/>
            <person name="Ryu S."/>
            <person name="Kim W."/>
        </authorList>
    </citation>
    <scope>NUCLEOTIDE SEQUENCE [LARGE SCALE GENOMIC DNA]</scope>
    <source>
        <tissue evidence="1">Muscle</tissue>
    </source>
</reference>
<proteinExistence type="predicted"/>
<dbReference type="AlphaFoldDB" id="A0A5B7F5U0"/>